<evidence type="ECO:0000313" key="3">
    <source>
        <dbReference type="Proteomes" id="UP000051952"/>
    </source>
</evidence>
<dbReference type="Proteomes" id="UP000051952">
    <property type="component" value="Unassembled WGS sequence"/>
</dbReference>
<dbReference type="VEuPathDB" id="TriTrypDB:BSAL_30810"/>
<gene>
    <name evidence="2" type="ORF">BSAL_30810</name>
</gene>
<keyword evidence="1 2" id="KW-0812">Transmembrane</keyword>
<feature type="transmembrane region" description="Helical" evidence="1">
    <location>
        <begin position="50"/>
        <end position="75"/>
    </location>
</feature>
<evidence type="ECO:0000256" key="1">
    <source>
        <dbReference type="SAM" id="Phobius"/>
    </source>
</evidence>
<keyword evidence="1" id="KW-0472">Membrane</keyword>
<accession>A0A0S4JQ61</accession>
<evidence type="ECO:0000313" key="2">
    <source>
        <dbReference type="EMBL" id="CUG91222.1"/>
    </source>
</evidence>
<organism evidence="2 3">
    <name type="scientific">Bodo saltans</name>
    <name type="common">Flagellated protozoan</name>
    <dbReference type="NCBI Taxonomy" id="75058"/>
    <lineage>
        <taxon>Eukaryota</taxon>
        <taxon>Discoba</taxon>
        <taxon>Euglenozoa</taxon>
        <taxon>Kinetoplastea</taxon>
        <taxon>Metakinetoplastina</taxon>
        <taxon>Eubodonida</taxon>
        <taxon>Bodonidae</taxon>
        <taxon>Bodo</taxon>
    </lineage>
</organism>
<sequence length="235" mass="26467">MFATVDGKPLRLYALVFHLLGREIRRLDPIEDVVDIDLTPSVVGQEPMRILFDIFFGFVCHPFVMLSAVLTQLLWSLWMYEADMGKIPFLLHSAIGLTALAVLAVVLYAQSRRRARVRYHPTWTLFHETLFEGQLALGMPITRQLLCGLALGVLISLIDESEVLAWLFLSPSLLEELRQELGPRAGVPQLGHVHDSMLILFIAHGWVWTLITAAVLGKWSNAAKLHSAETKFEVD</sequence>
<feature type="transmembrane region" description="Helical" evidence="1">
    <location>
        <begin position="87"/>
        <end position="109"/>
    </location>
</feature>
<dbReference type="EMBL" id="CYKH01001901">
    <property type="protein sequence ID" value="CUG91222.1"/>
    <property type="molecule type" value="Genomic_DNA"/>
</dbReference>
<reference evidence="3" key="1">
    <citation type="submission" date="2015-09" db="EMBL/GenBank/DDBJ databases">
        <authorList>
            <consortium name="Pathogen Informatics"/>
        </authorList>
    </citation>
    <scope>NUCLEOTIDE SEQUENCE [LARGE SCALE GENOMIC DNA]</scope>
    <source>
        <strain evidence="3">Lake Konstanz</strain>
    </source>
</reference>
<keyword evidence="3" id="KW-1185">Reference proteome</keyword>
<dbReference type="AlphaFoldDB" id="A0A0S4JQ61"/>
<protein>
    <submittedName>
        <fullName evidence="2">Transmembrane protein, putative</fullName>
    </submittedName>
</protein>
<name>A0A0S4JQ61_BODSA</name>
<proteinExistence type="predicted"/>
<feature type="transmembrane region" description="Helical" evidence="1">
    <location>
        <begin position="145"/>
        <end position="169"/>
    </location>
</feature>
<feature type="transmembrane region" description="Helical" evidence="1">
    <location>
        <begin position="197"/>
        <end position="217"/>
    </location>
</feature>
<keyword evidence="1" id="KW-1133">Transmembrane helix</keyword>